<dbReference type="Proteomes" id="UP001230005">
    <property type="component" value="Unassembled WGS sequence"/>
</dbReference>
<evidence type="ECO:0000256" key="2">
    <source>
        <dbReference type="ARBA" id="ARBA00022603"/>
    </source>
</evidence>
<dbReference type="PANTHER" id="PTHR33841:SF1">
    <property type="entry name" value="DNA METHYLTRANSFERASE A"/>
    <property type="match status" value="1"/>
</dbReference>
<organism evidence="10 11">
    <name type="scientific">Evansella vedderi</name>
    <dbReference type="NCBI Taxonomy" id="38282"/>
    <lineage>
        <taxon>Bacteria</taxon>
        <taxon>Bacillati</taxon>
        <taxon>Bacillota</taxon>
        <taxon>Bacilli</taxon>
        <taxon>Bacillales</taxon>
        <taxon>Bacillaceae</taxon>
        <taxon>Evansella</taxon>
    </lineage>
</organism>
<dbReference type="InterPro" id="IPR046817">
    <property type="entry name" value="MmeI_N"/>
</dbReference>
<dbReference type="InterPro" id="IPR002052">
    <property type="entry name" value="DNA_methylase_N6_adenine_CS"/>
</dbReference>
<evidence type="ECO:0000313" key="10">
    <source>
        <dbReference type="EMBL" id="MDQ0253930.1"/>
    </source>
</evidence>
<evidence type="ECO:0000259" key="6">
    <source>
        <dbReference type="Pfam" id="PF20465"/>
    </source>
</evidence>
<dbReference type="InterPro" id="IPR046819">
    <property type="entry name" value="MmeI_hel"/>
</dbReference>
<keyword evidence="3" id="KW-0808">Transferase</keyword>
<keyword evidence="11" id="KW-1185">Reference proteome</keyword>
<dbReference type="EMBL" id="JAUSUG010000004">
    <property type="protein sequence ID" value="MDQ0253930.1"/>
    <property type="molecule type" value="Genomic_DNA"/>
</dbReference>
<dbReference type="PROSITE" id="PS00092">
    <property type="entry name" value="N6_MTASE"/>
    <property type="match status" value="1"/>
</dbReference>
<dbReference type="InterPro" id="IPR046816">
    <property type="entry name" value="MmeI_Mtase"/>
</dbReference>
<name>A0ABT9ZUW6_9BACI</name>
<feature type="domain" description="MmeI-like N-terminal" evidence="5">
    <location>
        <begin position="10"/>
        <end position="168"/>
    </location>
</feature>
<dbReference type="InterPro" id="IPR046818">
    <property type="entry name" value="MmeI_C"/>
</dbReference>
<dbReference type="PANTHER" id="PTHR33841">
    <property type="entry name" value="DNA METHYLTRANSFERASE YEEA-RELATED"/>
    <property type="match status" value="1"/>
</dbReference>
<feature type="domain" description="MmeI-like C-terminal" evidence="8">
    <location>
        <begin position="817"/>
        <end position="890"/>
    </location>
</feature>
<evidence type="ECO:0000259" key="7">
    <source>
        <dbReference type="Pfam" id="PF20466"/>
    </source>
</evidence>
<dbReference type="InterPro" id="IPR046820">
    <property type="entry name" value="MmeI_TRD"/>
</dbReference>
<dbReference type="Pfam" id="PF20467">
    <property type="entry name" value="MmeI_C"/>
    <property type="match status" value="1"/>
</dbReference>
<dbReference type="Pfam" id="PF20465">
    <property type="entry name" value="MmeI_hel"/>
    <property type="match status" value="1"/>
</dbReference>
<evidence type="ECO:0000259" key="8">
    <source>
        <dbReference type="Pfam" id="PF20467"/>
    </source>
</evidence>
<evidence type="ECO:0000313" key="11">
    <source>
        <dbReference type="Proteomes" id="UP001230005"/>
    </source>
</evidence>
<accession>A0ABT9ZUW6</accession>
<sequence length="894" mass="104642">MLSWNEIQDNAIKFSKRWEHTTYEKGEAQSFLNELFRVFGVDRLRVANFEYRSRQGFIDLFWKGRIIIEMKSAGHSLEKAHRQARDYAFSIEDDEDLPKMIMVCDFRDIRLYNLVTGQTFNFQTKQLFKHVKKLTILTDYAQQYNFVVDKELNNQAVEKMAQLHDLLEGHGYEGHYLKMYLVRLLFLLFADHSNIFEKGLFYQYILKSKSDGSDLSNRIFNLFNILNMSYDTRKKRDLIPDELKRFVYVNGKLFEETLPPCEFNAKMRDLLIDCCLFDWSTISPAIFGSLFQGVTNKKERRNLGTYYTSEENILKLLKPLFLDELYEEFEKVKMFSDQLKSFHKKIANLKFLDPACGCGNFLIITYRELRLLELEILKMQINSFESSFSIEERIKINVDQFIGIEYEEFPCKIAEVAMWLIDHQMNNLIADEFGIPFNRLPLKNSVRIVNNNALTIEWEEIISKNNLSYIIGNPPFVGTKYQSSIQKEDLQYVFKSSNKIGVLDYVSAWYLKAIKYIQHTEIRVAFVSTNSITQGEQVAVLWRYLFKYKINILFAYRTFNWKNDAKGKASVHCVIIGFKFGKFKGEKVIFFNGYQKIVKNISPYLIESENIYIEKRRKPICDCAPIMNKGSQPTDGGNLILSESEKKELLKREPGIEKYIRQYMGAADYINGKKRWCLWLVGCTPKELKQMPSILTRIENVKKSRLSSKKKSTQIKASIPMLFTEIRQPENDYLLIPVISSEKRPYIPIGFVDKNIIANTNAQMIPNATFYHFGVISSKVHMCWVKTVCGRMKSDYAYSVSIVYNNFPWPAPNEKIITNVEKCVREVLNARNLYLDNTLADLYDPLTMPPELVKAHIKLDNSVMDAYGYKHSMDELEIVEDLMRRYKNTVNDKE</sequence>
<gene>
    <name evidence="10" type="ORF">J2S74_001303</name>
</gene>
<comment type="caution">
    <text evidence="10">The sequence shown here is derived from an EMBL/GenBank/DDBJ whole genome shotgun (WGS) entry which is preliminary data.</text>
</comment>
<feature type="domain" description="MmeI-like DNA-methyltransferase" evidence="9">
    <location>
        <begin position="331"/>
        <end position="590"/>
    </location>
</feature>
<dbReference type="Pfam" id="PF20466">
    <property type="entry name" value="MmeI_TRD"/>
    <property type="match status" value="1"/>
</dbReference>
<dbReference type="Pfam" id="PF20473">
    <property type="entry name" value="MmeI_Mtase"/>
    <property type="match status" value="1"/>
</dbReference>
<evidence type="ECO:0000259" key="9">
    <source>
        <dbReference type="Pfam" id="PF20473"/>
    </source>
</evidence>
<dbReference type="Gene3D" id="3.40.50.150">
    <property type="entry name" value="Vaccinia Virus protein VP39"/>
    <property type="match status" value="1"/>
</dbReference>
<proteinExistence type="predicted"/>
<feature type="domain" description="MmeI-like target recognition" evidence="7">
    <location>
        <begin position="608"/>
        <end position="811"/>
    </location>
</feature>
<evidence type="ECO:0000259" key="5">
    <source>
        <dbReference type="Pfam" id="PF20464"/>
    </source>
</evidence>
<reference evidence="10 11" key="1">
    <citation type="submission" date="2023-07" db="EMBL/GenBank/DDBJ databases">
        <title>Genomic Encyclopedia of Type Strains, Phase IV (KMG-IV): sequencing the most valuable type-strain genomes for metagenomic binning, comparative biology and taxonomic classification.</title>
        <authorList>
            <person name="Goeker M."/>
        </authorList>
    </citation>
    <scope>NUCLEOTIDE SEQUENCE [LARGE SCALE GENOMIC DNA]</scope>
    <source>
        <strain evidence="10 11">DSM 9768</strain>
    </source>
</reference>
<dbReference type="RefSeq" id="WP_307323200.1">
    <property type="nucleotide sequence ID" value="NZ_JAUSUG010000004.1"/>
</dbReference>
<feature type="domain" description="MmeI-like helicase spacer" evidence="6">
    <location>
        <begin position="175"/>
        <end position="254"/>
    </location>
</feature>
<dbReference type="Pfam" id="PF20464">
    <property type="entry name" value="MmeI_N"/>
    <property type="match status" value="1"/>
</dbReference>
<dbReference type="SUPFAM" id="SSF53335">
    <property type="entry name" value="S-adenosyl-L-methionine-dependent methyltransferases"/>
    <property type="match status" value="1"/>
</dbReference>
<evidence type="ECO:0000256" key="3">
    <source>
        <dbReference type="ARBA" id="ARBA00022679"/>
    </source>
</evidence>
<dbReference type="EC" id="2.1.1.72" evidence="1"/>
<dbReference type="InterPro" id="IPR050953">
    <property type="entry name" value="N4_N6_ade-DNA_methylase"/>
</dbReference>
<keyword evidence="2" id="KW-0489">Methyltransferase</keyword>
<dbReference type="InterPro" id="IPR029063">
    <property type="entry name" value="SAM-dependent_MTases_sf"/>
</dbReference>
<protein>
    <recommendedName>
        <fullName evidence="1">site-specific DNA-methyltransferase (adenine-specific)</fullName>
        <ecNumber evidence="1">2.1.1.72</ecNumber>
    </recommendedName>
</protein>
<evidence type="ECO:0000256" key="1">
    <source>
        <dbReference type="ARBA" id="ARBA00011900"/>
    </source>
</evidence>
<evidence type="ECO:0000256" key="4">
    <source>
        <dbReference type="ARBA" id="ARBA00047942"/>
    </source>
</evidence>
<comment type="catalytic activity">
    <reaction evidence="4">
        <text>a 2'-deoxyadenosine in DNA + S-adenosyl-L-methionine = an N(6)-methyl-2'-deoxyadenosine in DNA + S-adenosyl-L-homocysteine + H(+)</text>
        <dbReference type="Rhea" id="RHEA:15197"/>
        <dbReference type="Rhea" id="RHEA-COMP:12418"/>
        <dbReference type="Rhea" id="RHEA-COMP:12419"/>
        <dbReference type="ChEBI" id="CHEBI:15378"/>
        <dbReference type="ChEBI" id="CHEBI:57856"/>
        <dbReference type="ChEBI" id="CHEBI:59789"/>
        <dbReference type="ChEBI" id="CHEBI:90615"/>
        <dbReference type="ChEBI" id="CHEBI:90616"/>
        <dbReference type="EC" id="2.1.1.72"/>
    </reaction>
</comment>